<name>A0A8I0P4T1_9ACTN</name>
<proteinExistence type="predicted"/>
<gene>
    <name evidence="1" type="ORF">H4687_004384</name>
</gene>
<dbReference type="AlphaFoldDB" id="A0A8I0P4T1"/>
<organism evidence="1 2">
    <name type="scientific">Streptomyces stelliscabiei</name>
    <dbReference type="NCBI Taxonomy" id="146820"/>
    <lineage>
        <taxon>Bacteria</taxon>
        <taxon>Bacillati</taxon>
        <taxon>Actinomycetota</taxon>
        <taxon>Actinomycetes</taxon>
        <taxon>Kitasatosporales</taxon>
        <taxon>Streptomycetaceae</taxon>
        <taxon>Streptomyces</taxon>
    </lineage>
</organism>
<reference evidence="1 2" key="1">
    <citation type="submission" date="2020-10" db="EMBL/GenBank/DDBJ databases">
        <title>Sequencing the genomes of 1000 actinobacteria strains.</title>
        <authorList>
            <person name="Klenk H.-P."/>
        </authorList>
    </citation>
    <scope>NUCLEOTIDE SEQUENCE [LARGE SCALE GENOMIC DNA]</scope>
    <source>
        <strain evidence="1 2">DSM 41803</strain>
    </source>
</reference>
<evidence type="ECO:0000313" key="1">
    <source>
        <dbReference type="EMBL" id="MBE1598255.1"/>
    </source>
</evidence>
<evidence type="ECO:0000313" key="2">
    <source>
        <dbReference type="Proteomes" id="UP000629287"/>
    </source>
</evidence>
<keyword evidence="2" id="KW-1185">Reference proteome</keyword>
<dbReference type="GeneID" id="86828930"/>
<protein>
    <submittedName>
        <fullName evidence="1">Uncharacterized protein</fullName>
    </submittedName>
</protein>
<accession>A0A8I0P4T1</accession>
<dbReference type="EMBL" id="JADBGF010000001">
    <property type="protein sequence ID" value="MBE1598255.1"/>
    <property type="molecule type" value="Genomic_DNA"/>
</dbReference>
<comment type="caution">
    <text evidence="1">The sequence shown here is derived from an EMBL/GenBank/DDBJ whole genome shotgun (WGS) entry which is preliminary data.</text>
</comment>
<sequence>MAMPVAVAVAMLVPVARLVPVAMLVPVGSGRWTVAPAGRVRLTRARFPYRVAG</sequence>
<dbReference type="Proteomes" id="UP000629287">
    <property type="component" value="Unassembled WGS sequence"/>
</dbReference>
<dbReference type="RefSeq" id="WP_159026222.1">
    <property type="nucleotide sequence ID" value="NZ_JADBGF010000001.1"/>
</dbReference>